<feature type="region of interest" description="Disordered" evidence="1">
    <location>
        <begin position="152"/>
        <end position="174"/>
    </location>
</feature>
<proteinExistence type="predicted"/>
<organism evidence="2 3">
    <name type="scientific">Ideonella livida</name>
    <dbReference type="NCBI Taxonomy" id="2707176"/>
    <lineage>
        <taxon>Bacteria</taxon>
        <taxon>Pseudomonadati</taxon>
        <taxon>Pseudomonadota</taxon>
        <taxon>Betaproteobacteria</taxon>
        <taxon>Burkholderiales</taxon>
        <taxon>Sphaerotilaceae</taxon>
        <taxon>Ideonella</taxon>
    </lineage>
</organism>
<dbReference type="SUPFAM" id="SSF50814">
    <property type="entry name" value="Lipocalins"/>
    <property type="match status" value="1"/>
</dbReference>
<evidence type="ECO:0000313" key="3">
    <source>
        <dbReference type="Proteomes" id="UP000484255"/>
    </source>
</evidence>
<gene>
    <name evidence="2" type="ORF">G3A44_21745</name>
</gene>
<dbReference type="AlphaFoldDB" id="A0A7C9TMA9"/>
<dbReference type="NCBIfam" id="NF040572">
    <property type="entry name" value="heme_bind_FMP"/>
    <property type="match status" value="1"/>
</dbReference>
<evidence type="ECO:0008006" key="4">
    <source>
        <dbReference type="Google" id="ProtNLM"/>
    </source>
</evidence>
<dbReference type="Proteomes" id="UP000484255">
    <property type="component" value="Unassembled WGS sequence"/>
</dbReference>
<accession>A0A7C9TMA9</accession>
<keyword evidence="3" id="KW-1185">Reference proteome</keyword>
<comment type="caution">
    <text evidence="2">The sequence shown here is derived from an EMBL/GenBank/DDBJ whole genome shotgun (WGS) entry which is preliminary data.</text>
</comment>
<protein>
    <recommendedName>
        <fullName evidence="4">DUF1794 domain-containing protein</fullName>
    </recommendedName>
</protein>
<sequence>MTTASLSALAWKAAGLPGYIRLDHAPQELAEQLGPLADLVGTWEGACGWNLISVPRGASGFQALLNPIVETLAFTAIGALVPNRGGAAGLMQVPGLHYTLTVSDAEQGTPLHLENGMWLLLNPPDGRGPSQVARLFSVPHGNVGLALGGFSTQDGPPTLPDNSAMPDSGPATPPGYTESLSLLPGPFRADNPNAVLQAQLTGQKVLRTTTFNQDTTPPGGGLLNIPFITQHADCRRLRASFWLETVDDGQGGTFLQLQYSQQVDLFFLPRFGDAGLIQWPHVTVNCLRRR</sequence>
<dbReference type="InterPro" id="IPR012674">
    <property type="entry name" value="Calycin"/>
</dbReference>
<evidence type="ECO:0000313" key="2">
    <source>
        <dbReference type="EMBL" id="NDY93818.1"/>
    </source>
</evidence>
<dbReference type="EMBL" id="JAAGOH010000048">
    <property type="protein sequence ID" value="NDY93818.1"/>
    <property type="molecule type" value="Genomic_DNA"/>
</dbReference>
<evidence type="ECO:0000256" key="1">
    <source>
        <dbReference type="SAM" id="MobiDB-lite"/>
    </source>
</evidence>
<dbReference type="Gene3D" id="2.40.128.20">
    <property type="match status" value="1"/>
</dbReference>
<dbReference type="InterPro" id="IPR047975">
    <property type="entry name" value="Heme_bind_FMP"/>
</dbReference>
<reference evidence="2 3" key="1">
    <citation type="submission" date="2020-02" db="EMBL/GenBank/DDBJ databases">
        <title>Ideonella bacterium strain TBM-1.</title>
        <authorList>
            <person name="Chen W.-M."/>
        </authorList>
    </citation>
    <scope>NUCLEOTIDE SEQUENCE [LARGE SCALE GENOMIC DNA]</scope>
    <source>
        <strain evidence="2 3">TBM-1</strain>
    </source>
</reference>
<dbReference type="RefSeq" id="WP_163459841.1">
    <property type="nucleotide sequence ID" value="NZ_JAAGOH010000048.1"/>
</dbReference>
<name>A0A7C9TMA9_9BURK</name>